<dbReference type="GO" id="GO:0003697">
    <property type="term" value="F:single-stranded DNA binding"/>
    <property type="evidence" value="ECO:0007669"/>
    <property type="project" value="InterPro"/>
</dbReference>
<reference evidence="3" key="1">
    <citation type="submission" date="2016-12" db="EMBL/GenBank/DDBJ databases">
        <title>Draft genome sequence of Roseomonas mucosa strain AU37, isolated from a peripheral intravenous catheter.</title>
        <authorList>
            <person name="Choudhury M.A."/>
            <person name="Sidjabat H.E."/>
            <person name="Wailan A.M."/>
            <person name="Zhang L."/>
            <person name="Marsh N.M."/>
            <person name="Rickard C.M."/>
            <person name="Davies M."/>
            <person name="Mcmillan D.J."/>
        </authorList>
    </citation>
    <scope>NUCLEOTIDE SEQUENCE [LARGE SCALE GENOMIC DNA]</scope>
    <source>
        <strain evidence="3">AU37</strain>
    </source>
</reference>
<feature type="region of interest" description="Disordered" evidence="1">
    <location>
        <begin position="71"/>
        <end position="97"/>
    </location>
</feature>
<dbReference type="SUPFAM" id="SSF56731">
    <property type="entry name" value="DNA primase core"/>
    <property type="match status" value="1"/>
</dbReference>
<gene>
    <name evidence="3" type="ORF">APZ41_017570</name>
</gene>
<dbReference type="OrthoDB" id="1038270at2"/>
<dbReference type="InterPro" id="IPR027032">
    <property type="entry name" value="Twinkle-like"/>
</dbReference>
<name>A0A1S8D101_9PROT</name>
<sequence>MAPETLLDLLAEEGIRPKSYAPGHTEKLICPRCGGGRSREQSLSLTIDDDAMGAAWKCHRGHCGWSHGGRIASADRRRGPLPSEVSRPIQKPVAHSPEQQAKPQWLYGWFEDRRISRATVDAFGCYATRHWFPDGGEQEAIVFPYRHGGELVNRKYRSRDKQLMQDKDPLPSLFNIDAVEAPDQVIWVEGEPDVMALWEAGFRQAVTLKDGAGDTLREEDDPRRQSDKRFAALRTHADLLGKVGRFVLAGDMDGPGKVLREELARRFGRHRCWFVTWPEGCKDAGDTLRLHGRERIRRCIEEAQPYPLKGAHRIQPGQLLDLRRRGQLPVLTTGLKATDDIMALPAEGRLIVITGIPNHGKSSWAMFAMTHLMRAHRRRFMVFSPEMEPWQEFVAQVAGVLYAKPFWPHPLLEPMTEEEITSAETWLHSRLAMIVADPDRDDEAPTLDWIIDRAREMVLQTGATDLVIDPWNELEHRRGDMSETDYIGRSLQRLRAFSRRHGCNVWIIAHPTKQMPAKPGEKLEPPGLYSINGSANWANKADLGITIHTVDSRTQIHLTKSRFKRWGRRGAMAEADFDTACGIYTDTLSRLVAPDSSGDGGNWETTL</sequence>
<dbReference type="Gene3D" id="3.40.1360.10">
    <property type="match status" value="1"/>
</dbReference>
<feature type="domain" description="SF4 helicase" evidence="2">
    <location>
        <begin position="324"/>
        <end position="598"/>
    </location>
</feature>
<dbReference type="GO" id="GO:0043139">
    <property type="term" value="F:5'-3' DNA helicase activity"/>
    <property type="evidence" value="ECO:0007669"/>
    <property type="project" value="InterPro"/>
</dbReference>
<evidence type="ECO:0000259" key="2">
    <source>
        <dbReference type="PROSITE" id="PS51199"/>
    </source>
</evidence>
<dbReference type="Gene3D" id="3.40.50.300">
    <property type="entry name" value="P-loop containing nucleotide triphosphate hydrolases"/>
    <property type="match status" value="1"/>
</dbReference>
<dbReference type="STRING" id="207340.APZ41_017570"/>
<dbReference type="InterPro" id="IPR007694">
    <property type="entry name" value="DNA_helicase_DnaB-like_C"/>
</dbReference>
<protein>
    <recommendedName>
        <fullName evidence="2">SF4 helicase domain-containing protein</fullName>
    </recommendedName>
</protein>
<dbReference type="PANTHER" id="PTHR12873">
    <property type="entry name" value="T7-LIKE MITOCHONDRIAL DNA HELICASE"/>
    <property type="match status" value="1"/>
</dbReference>
<evidence type="ECO:0000256" key="1">
    <source>
        <dbReference type="SAM" id="MobiDB-lite"/>
    </source>
</evidence>
<evidence type="ECO:0000313" key="3">
    <source>
        <dbReference type="EMBL" id="ONH81871.1"/>
    </source>
</evidence>
<dbReference type="AlphaFoldDB" id="A0A1S8D101"/>
<dbReference type="GO" id="GO:0005524">
    <property type="term" value="F:ATP binding"/>
    <property type="evidence" value="ECO:0007669"/>
    <property type="project" value="InterPro"/>
</dbReference>
<accession>A0A1S8D101</accession>
<dbReference type="EMBL" id="LLWF02000085">
    <property type="protein sequence ID" value="ONH81871.1"/>
    <property type="molecule type" value="Genomic_DNA"/>
</dbReference>
<proteinExistence type="predicted"/>
<evidence type="ECO:0000313" key="4">
    <source>
        <dbReference type="Proteomes" id="UP000054844"/>
    </source>
</evidence>
<dbReference type="RefSeq" id="WP_058390667.1">
    <property type="nucleotide sequence ID" value="NZ_LLWF02000085.1"/>
</dbReference>
<dbReference type="InterPro" id="IPR034154">
    <property type="entry name" value="TOPRIM_DnaG/twinkle"/>
</dbReference>
<dbReference type="Proteomes" id="UP000054844">
    <property type="component" value="Unassembled WGS sequence"/>
</dbReference>
<dbReference type="GO" id="GO:0006260">
    <property type="term" value="P:DNA replication"/>
    <property type="evidence" value="ECO:0007669"/>
    <property type="project" value="InterPro"/>
</dbReference>
<comment type="caution">
    <text evidence="3">The sequence shown here is derived from an EMBL/GenBank/DDBJ whole genome shotgun (WGS) entry which is preliminary data.</text>
</comment>
<keyword evidence="4" id="KW-1185">Reference proteome</keyword>
<dbReference type="InterPro" id="IPR027417">
    <property type="entry name" value="P-loop_NTPase"/>
</dbReference>
<dbReference type="PROSITE" id="PS51199">
    <property type="entry name" value="SF4_HELICASE"/>
    <property type="match status" value="1"/>
</dbReference>
<dbReference type="PANTHER" id="PTHR12873:SF0">
    <property type="entry name" value="TWINKLE MTDNA HELICASE"/>
    <property type="match status" value="1"/>
</dbReference>
<dbReference type="SUPFAM" id="SSF52540">
    <property type="entry name" value="P-loop containing nucleoside triphosphate hydrolases"/>
    <property type="match status" value="1"/>
</dbReference>
<dbReference type="CDD" id="cd01029">
    <property type="entry name" value="TOPRIM_primases"/>
    <property type="match status" value="1"/>
</dbReference>
<organism evidence="3 4">
    <name type="scientific">Roseomonas mucosa</name>
    <dbReference type="NCBI Taxonomy" id="207340"/>
    <lineage>
        <taxon>Bacteria</taxon>
        <taxon>Pseudomonadati</taxon>
        <taxon>Pseudomonadota</taxon>
        <taxon>Alphaproteobacteria</taxon>
        <taxon>Acetobacterales</taxon>
        <taxon>Roseomonadaceae</taxon>
        <taxon>Roseomonas</taxon>
    </lineage>
</organism>